<evidence type="ECO:0000256" key="5">
    <source>
        <dbReference type="ARBA" id="ARBA00022759"/>
    </source>
</evidence>
<evidence type="ECO:0000256" key="6">
    <source>
        <dbReference type="ARBA" id="ARBA00022801"/>
    </source>
</evidence>
<keyword evidence="7" id="KW-0460">Magnesium</keyword>
<dbReference type="GO" id="GO:0016787">
    <property type="term" value="F:hydrolase activity"/>
    <property type="evidence" value="ECO:0007669"/>
    <property type="project" value="UniProtKB-KW"/>
</dbReference>
<dbReference type="Proteomes" id="UP000765509">
    <property type="component" value="Unassembled WGS sequence"/>
</dbReference>
<dbReference type="GO" id="GO:0003887">
    <property type="term" value="F:DNA-directed DNA polymerase activity"/>
    <property type="evidence" value="ECO:0007669"/>
    <property type="project" value="UniProtKB-KW"/>
</dbReference>
<dbReference type="InterPro" id="IPR039537">
    <property type="entry name" value="Retrotran_Ty1/copia-like"/>
</dbReference>
<keyword evidence="1" id="KW-0815">Transposition</keyword>
<comment type="catalytic activity">
    <reaction evidence="13">
        <text>DNA(n) + a 2'-deoxyribonucleoside 5'-triphosphate = DNA(n+1) + diphosphate</text>
        <dbReference type="Rhea" id="RHEA:22508"/>
        <dbReference type="Rhea" id="RHEA-COMP:17339"/>
        <dbReference type="Rhea" id="RHEA-COMP:17340"/>
        <dbReference type="ChEBI" id="CHEBI:33019"/>
        <dbReference type="ChEBI" id="CHEBI:61560"/>
        <dbReference type="ChEBI" id="CHEBI:173112"/>
        <dbReference type="EC" id="2.7.7.49"/>
    </reaction>
</comment>
<dbReference type="GO" id="GO:0032196">
    <property type="term" value="P:transposition"/>
    <property type="evidence" value="ECO:0007669"/>
    <property type="project" value="UniProtKB-KW"/>
</dbReference>
<reference evidence="16" key="1">
    <citation type="submission" date="2021-03" db="EMBL/GenBank/DDBJ databases">
        <title>Draft genome sequence of rust myrtle Austropuccinia psidii MF-1, a brazilian biotype.</title>
        <authorList>
            <person name="Quecine M.C."/>
            <person name="Pachon D.M.R."/>
            <person name="Bonatelli M.L."/>
            <person name="Correr F.H."/>
            <person name="Franceschini L.M."/>
            <person name="Leite T.F."/>
            <person name="Margarido G.R.A."/>
            <person name="Almeida C.A."/>
            <person name="Ferrarezi J.A."/>
            <person name="Labate C.A."/>
        </authorList>
    </citation>
    <scope>NUCLEOTIDE SEQUENCE</scope>
    <source>
        <strain evidence="16">MF-1</strain>
    </source>
</reference>
<sequence length="113" mass="12898">MENWHDRKLKKLVSNRGGEFHNEKFKDLSNECGFIHTLSPPETPEHNGYAERANCTVLEKAQCLMNHGNLPNQYWAEAINTAIFLSNLLPTPSRANKSPHTLWTDTPVKLTKL</sequence>
<dbReference type="InterPro" id="IPR012337">
    <property type="entry name" value="RNaseH-like_sf"/>
</dbReference>
<dbReference type="Gene3D" id="3.30.420.10">
    <property type="entry name" value="Ribonuclease H-like superfamily/Ribonuclease H"/>
    <property type="match status" value="1"/>
</dbReference>
<comment type="caution">
    <text evidence="16">The sequence shown here is derived from an EMBL/GenBank/DDBJ whole genome shotgun (WGS) entry which is preliminary data.</text>
</comment>
<dbReference type="InterPro" id="IPR036397">
    <property type="entry name" value="RNaseH_sf"/>
</dbReference>
<evidence type="ECO:0000256" key="14">
    <source>
        <dbReference type="ARBA" id="ARBA00049244"/>
    </source>
</evidence>
<dbReference type="PROSITE" id="PS50994">
    <property type="entry name" value="INTEGRASE"/>
    <property type="match status" value="1"/>
</dbReference>
<dbReference type="GO" id="GO:0004519">
    <property type="term" value="F:endonuclease activity"/>
    <property type="evidence" value="ECO:0007669"/>
    <property type="project" value="UniProtKB-KW"/>
</dbReference>
<dbReference type="SUPFAM" id="SSF53098">
    <property type="entry name" value="Ribonuclease H-like"/>
    <property type="match status" value="1"/>
</dbReference>
<keyword evidence="9" id="KW-0229">DNA integration</keyword>
<evidence type="ECO:0000256" key="12">
    <source>
        <dbReference type="ARBA" id="ARBA00023172"/>
    </source>
</evidence>
<keyword evidence="5" id="KW-0255">Endonuclease</keyword>
<comment type="catalytic activity">
    <reaction evidence="14">
        <text>DNA(n) + a 2'-deoxyribonucleoside 5'-triphosphate = DNA(n+1) + diphosphate</text>
        <dbReference type="Rhea" id="RHEA:22508"/>
        <dbReference type="Rhea" id="RHEA-COMP:17339"/>
        <dbReference type="Rhea" id="RHEA-COMP:17340"/>
        <dbReference type="ChEBI" id="CHEBI:33019"/>
        <dbReference type="ChEBI" id="CHEBI:61560"/>
        <dbReference type="ChEBI" id="CHEBI:173112"/>
        <dbReference type="EC" id="2.7.7.7"/>
    </reaction>
</comment>
<name>A0A9Q3JP25_9BASI</name>
<dbReference type="OrthoDB" id="3243429at2759"/>
<keyword evidence="8" id="KW-0694">RNA-binding</keyword>
<keyword evidence="6" id="KW-0378">Hydrolase</keyword>
<evidence type="ECO:0000256" key="1">
    <source>
        <dbReference type="ARBA" id="ARBA00022578"/>
    </source>
</evidence>
<organism evidence="16 17">
    <name type="scientific">Austropuccinia psidii MF-1</name>
    <dbReference type="NCBI Taxonomy" id="1389203"/>
    <lineage>
        <taxon>Eukaryota</taxon>
        <taxon>Fungi</taxon>
        <taxon>Dikarya</taxon>
        <taxon>Basidiomycota</taxon>
        <taxon>Pucciniomycotina</taxon>
        <taxon>Pucciniomycetes</taxon>
        <taxon>Pucciniales</taxon>
        <taxon>Sphaerophragmiaceae</taxon>
        <taxon>Austropuccinia</taxon>
    </lineage>
</organism>
<keyword evidence="17" id="KW-1185">Reference proteome</keyword>
<protein>
    <recommendedName>
        <fullName evidence="15">Integrase catalytic domain-containing protein</fullName>
    </recommendedName>
</protein>
<dbReference type="GO" id="GO:0005634">
    <property type="term" value="C:nucleus"/>
    <property type="evidence" value="ECO:0007669"/>
    <property type="project" value="UniProtKB-ARBA"/>
</dbReference>
<dbReference type="PANTHER" id="PTHR42648:SF11">
    <property type="entry name" value="TRANSPOSON TY4-P GAG-POL POLYPROTEIN"/>
    <property type="match status" value="1"/>
</dbReference>
<evidence type="ECO:0000256" key="7">
    <source>
        <dbReference type="ARBA" id="ARBA00022842"/>
    </source>
</evidence>
<evidence type="ECO:0000259" key="15">
    <source>
        <dbReference type="PROSITE" id="PS50994"/>
    </source>
</evidence>
<keyword evidence="10" id="KW-0695">RNA-directed DNA polymerase</keyword>
<keyword evidence="11" id="KW-0239">DNA-directed DNA polymerase</keyword>
<evidence type="ECO:0000313" key="16">
    <source>
        <dbReference type="EMBL" id="MBW0565202.1"/>
    </source>
</evidence>
<dbReference type="GO" id="GO:0015074">
    <property type="term" value="P:DNA integration"/>
    <property type="evidence" value="ECO:0007669"/>
    <property type="project" value="UniProtKB-KW"/>
</dbReference>
<dbReference type="GO" id="GO:0003723">
    <property type="term" value="F:RNA binding"/>
    <property type="evidence" value="ECO:0007669"/>
    <property type="project" value="UniProtKB-KW"/>
</dbReference>
<dbReference type="GO" id="GO:0046872">
    <property type="term" value="F:metal ion binding"/>
    <property type="evidence" value="ECO:0007669"/>
    <property type="project" value="UniProtKB-KW"/>
</dbReference>
<dbReference type="EMBL" id="AVOT02077037">
    <property type="protein sequence ID" value="MBW0565202.1"/>
    <property type="molecule type" value="Genomic_DNA"/>
</dbReference>
<evidence type="ECO:0000256" key="2">
    <source>
        <dbReference type="ARBA" id="ARBA00022695"/>
    </source>
</evidence>
<keyword evidence="4" id="KW-0479">Metal-binding</keyword>
<keyword evidence="2" id="KW-0548">Nucleotidyltransferase</keyword>
<evidence type="ECO:0000256" key="9">
    <source>
        <dbReference type="ARBA" id="ARBA00022908"/>
    </source>
</evidence>
<evidence type="ECO:0000256" key="3">
    <source>
        <dbReference type="ARBA" id="ARBA00022722"/>
    </source>
</evidence>
<dbReference type="GO" id="GO:0003964">
    <property type="term" value="F:RNA-directed DNA polymerase activity"/>
    <property type="evidence" value="ECO:0007669"/>
    <property type="project" value="UniProtKB-KW"/>
</dbReference>
<dbReference type="GO" id="GO:0006310">
    <property type="term" value="P:DNA recombination"/>
    <property type="evidence" value="ECO:0007669"/>
    <property type="project" value="UniProtKB-KW"/>
</dbReference>
<evidence type="ECO:0000256" key="8">
    <source>
        <dbReference type="ARBA" id="ARBA00022884"/>
    </source>
</evidence>
<gene>
    <name evidence="16" type="ORF">O181_104917</name>
</gene>
<dbReference type="PANTHER" id="PTHR42648">
    <property type="entry name" value="TRANSPOSASE, PUTATIVE-RELATED"/>
    <property type="match status" value="1"/>
</dbReference>
<evidence type="ECO:0000256" key="10">
    <source>
        <dbReference type="ARBA" id="ARBA00022918"/>
    </source>
</evidence>
<evidence type="ECO:0000313" key="17">
    <source>
        <dbReference type="Proteomes" id="UP000765509"/>
    </source>
</evidence>
<evidence type="ECO:0000256" key="11">
    <source>
        <dbReference type="ARBA" id="ARBA00022932"/>
    </source>
</evidence>
<proteinExistence type="predicted"/>
<evidence type="ECO:0000256" key="4">
    <source>
        <dbReference type="ARBA" id="ARBA00022723"/>
    </source>
</evidence>
<accession>A0A9Q3JP25</accession>
<keyword evidence="12" id="KW-0233">DNA recombination</keyword>
<dbReference type="AlphaFoldDB" id="A0A9Q3JP25"/>
<keyword evidence="3" id="KW-0540">Nuclease</keyword>
<feature type="domain" description="Integrase catalytic" evidence="15">
    <location>
        <begin position="1"/>
        <end position="107"/>
    </location>
</feature>
<keyword evidence="11" id="KW-0808">Transferase</keyword>
<evidence type="ECO:0000256" key="13">
    <source>
        <dbReference type="ARBA" id="ARBA00048173"/>
    </source>
</evidence>
<dbReference type="InterPro" id="IPR001584">
    <property type="entry name" value="Integrase_cat-core"/>
</dbReference>